<accession>A0ABT3PLS8</accession>
<evidence type="ECO:0000313" key="3">
    <source>
        <dbReference type="Proteomes" id="UP001207918"/>
    </source>
</evidence>
<dbReference type="EMBL" id="JAGGJA010000005">
    <property type="protein sequence ID" value="MCW9706857.1"/>
    <property type="molecule type" value="Genomic_DNA"/>
</dbReference>
<proteinExistence type="inferred from homology"/>
<dbReference type="Proteomes" id="UP001207918">
    <property type="component" value="Unassembled WGS sequence"/>
</dbReference>
<sequence length="273" mass="31239">MAFKLNHLPSRTEKPREKGMTLVLDKGLSVRQVEDFCESCSNYIDIVKLGWGTSYVTQNLEDKLAVYSNANIPVYFGGTLFEAYVLRDQLDAYMELLDRFNIEHAEVSNGTIWLSDQRKIEIIQRMSKHFTILSEIGSKNPNDIIPPYKWVKMIERELDAGSWKIICEARESGTVGVFRPNGEVRSGLIDEIADQVPVENLIFEAPQKEQQVWFIRKFGSNVNLGNVQPSEVIPAETLRLGLRSDTLFDFYSLDDEDMNQLYADQENGKSEDK</sequence>
<reference evidence="2 3" key="1">
    <citation type="submission" date="2021-03" db="EMBL/GenBank/DDBJ databases">
        <title>Aliifodinibius sp. nov., a new bacterium isolated from saline soil.</title>
        <authorList>
            <person name="Galisteo C."/>
            <person name="De La Haba R."/>
            <person name="Sanchez-Porro C."/>
            <person name="Ventosa A."/>
        </authorList>
    </citation>
    <scope>NUCLEOTIDE SEQUENCE [LARGE SCALE GENOMIC DNA]</scope>
    <source>
        <strain evidence="2 3">1BSP15-2V2</strain>
    </source>
</reference>
<dbReference type="Pfam" id="PF02679">
    <property type="entry name" value="ComA"/>
    <property type="match status" value="1"/>
</dbReference>
<comment type="similarity">
    <text evidence="1">Belongs to the phosphosulfolactate synthase family.</text>
</comment>
<comment type="caution">
    <text evidence="2">The sequence shown here is derived from an EMBL/GenBank/DDBJ whole genome shotgun (WGS) entry which is preliminary data.</text>
</comment>
<keyword evidence="3" id="KW-1185">Reference proteome</keyword>
<protein>
    <submittedName>
        <fullName evidence="2">Phosphosulfolactate synthase</fullName>
    </submittedName>
</protein>
<dbReference type="InterPro" id="IPR036112">
    <property type="entry name" value="ComA_synth_sf"/>
</dbReference>
<dbReference type="Gene3D" id="3.20.20.70">
    <property type="entry name" value="Aldolase class I"/>
    <property type="match status" value="1"/>
</dbReference>
<dbReference type="SUPFAM" id="SSF102110">
    <property type="entry name" value="(2r)-phospho-3-sulfolactate synthase ComA"/>
    <property type="match status" value="1"/>
</dbReference>
<gene>
    <name evidence="2" type="ORF">J6I44_08310</name>
</gene>
<evidence type="ECO:0000256" key="1">
    <source>
        <dbReference type="ARBA" id="ARBA00010424"/>
    </source>
</evidence>
<dbReference type="PANTHER" id="PTHR48413">
    <property type="match status" value="1"/>
</dbReference>
<organism evidence="2 3">
    <name type="scientific">Fodinibius salsisoli</name>
    <dbReference type="NCBI Taxonomy" id="2820877"/>
    <lineage>
        <taxon>Bacteria</taxon>
        <taxon>Pseudomonadati</taxon>
        <taxon>Balneolota</taxon>
        <taxon>Balneolia</taxon>
        <taxon>Balneolales</taxon>
        <taxon>Balneolaceae</taxon>
        <taxon>Fodinibius</taxon>
    </lineage>
</organism>
<dbReference type="PANTHER" id="PTHR48413:SF1">
    <property type="entry name" value="PROTEIN HEAT-STRESS-ASSOCIATED 32"/>
    <property type="match status" value="1"/>
</dbReference>
<dbReference type="RefSeq" id="WP_265765597.1">
    <property type="nucleotide sequence ID" value="NZ_JAGGJA010000005.1"/>
</dbReference>
<evidence type="ECO:0000313" key="2">
    <source>
        <dbReference type="EMBL" id="MCW9706857.1"/>
    </source>
</evidence>
<name>A0ABT3PLS8_9BACT</name>
<dbReference type="InterPro" id="IPR003830">
    <property type="entry name" value="ComA_synth"/>
</dbReference>
<dbReference type="InterPro" id="IPR013785">
    <property type="entry name" value="Aldolase_TIM"/>
</dbReference>